<dbReference type="AlphaFoldDB" id="A0A839V0A5"/>
<comment type="caution">
    <text evidence="2">The sequence shown here is derived from an EMBL/GenBank/DDBJ whole genome shotgun (WGS) entry which is preliminary data.</text>
</comment>
<keyword evidence="1" id="KW-0472">Membrane</keyword>
<evidence type="ECO:0008006" key="6">
    <source>
        <dbReference type="Google" id="ProtNLM"/>
    </source>
</evidence>
<dbReference type="EMBL" id="JACHXV010000003">
    <property type="protein sequence ID" value="MBB3172979.1"/>
    <property type="molecule type" value="Genomic_DNA"/>
</dbReference>
<evidence type="ECO:0000256" key="1">
    <source>
        <dbReference type="SAM" id="Phobius"/>
    </source>
</evidence>
<keyword evidence="1" id="KW-0812">Transmembrane</keyword>
<dbReference type="Proteomes" id="UP000565205">
    <property type="component" value="Unassembled WGS sequence"/>
</dbReference>
<evidence type="ECO:0000313" key="5">
    <source>
        <dbReference type="Proteomes" id="UP000565205"/>
    </source>
</evidence>
<sequence length="119" mass="13296">MDQTPPFPGDTDLALFDQRRDALLARLPARLGRSVAWLLTPRRRWLRIPAGLLLLLGGLLSFLPVLGVWMLPLGMLLLAEDIAPMRHLVARSLGWIARRHPQWLGQNGSRPTPSPPSAR</sequence>
<evidence type="ECO:0000313" key="2">
    <source>
        <dbReference type="EMBL" id="MBB3172979.1"/>
    </source>
</evidence>
<dbReference type="EMBL" id="JABXXQ010000539">
    <property type="protein sequence ID" value="NVN31887.1"/>
    <property type="molecule type" value="Genomic_DNA"/>
</dbReference>
<organism evidence="2 4">
    <name type="scientific">Endobacter medicaginis</name>
    <dbReference type="NCBI Taxonomy" id="1181271"/>
    <lineage>
        <taxon>Bacteria</taxon>
        <taxon>Pseudomonadati</taxon>
        <taxon>Pseudomonadota</taxon>
        <taxon>Alphaproteobacteria</taxon>
        <taxon>Acetobacterales</taxon>
        <taxon>Acetobacteraceae</taxon>
        <taxon>Endobacter</taxon>
    </lineage>
</organism>
<dbReference type="RefSeq" id="WP_176626491.1">
    <property type="nucleotide sequence ID" value="NZ_JABXXQ010000539.1"/>
</dbReference>
<proteinExistence type="predicted"/>
<evidence type="ECO:0000313" key="4">
    <source>
        <dbReference type="Proteomes" id="UP000557688"/>
    </source>
</evidence>
<evidence type="ECO:0000313" key="3">
    <source>
        <dbReference type="EMBL" id="NVN31887.1"/>
    </source>
</evidence>
<keyword evidence="1" id="KW-1133">Transmembrane helix</keyword>
<gene>
    <name evidence="2" type="ORF">FHR90_000797</name>
    <name evidence="3" type="ORF">HUK83_16290</name>
</gene>
<accession>A0A839V0A5</accession>
<protein>
    <recommendedName>
        <fullName evidence="6">Transmembrane protein (PGPGW)</fullName>
    </recommendedName>
</protein>
<name>A0A839V0A5_9PROT</name>
<feature type="transmembrane region" description="Helical" evidence="1">
    <location>
        <begin position="52"/>
        <end position="79"/>
    </location>
</feature>
<dbReference type="Proteomes" id="UP000557688">
    <property type="component" value="Unassembled WGS sequence"/>
</dbReference>
<keyword evidence="4" id="KW-1185">Reference proteome</keyword>
<reference evidence="2 4" key="2">
    <citation type="submission" date="2020-08" db="EMBL/GenBank/DDBJ databases">
        <title>Genomic Encyclopedia of Type Strains, Phase III (KMG-III): the genomes of soil and plant-associated and newly described type strains.</title>
        <authorList>
            <person name="Whitman W."/>
        </authorList>
    </citation>
    <scope>NUCLEOTIDE SEQUENCE [LARGE SCALE GENOMIC DNA]</scope>
    <source>
        <strain evidence="2 4">CECT 8088</strain>
    </source>
</reference>
<reference evidence="3 5" key="1">
    <citation type="submission" date="2020-06" db="EMBL/GenBank/DDBJ databases">
        <title>Description of novel acetic acid bacteria.</title>
        <authorList>
            <person name="Sombolestani A."/>
        </authorList>
    </citation>
    <scope>NUCLEOTIDE SEQUENCE [LARGE SCALE GENOMIC DNA]</scope>
    <source>
        <strain evidence="3 5">LMG 26838</strain>
    </source>
</reference>